<organism evidence="3 4">
    <name type="scientific">Halomonas lysinitropha</name>
    <dbReference type="NCBI Taxonomy" id="2607506"/>
    <lineage>
        <taxon>Bacteria</taxon>
        <taxon>Pseudomonadati</taxon>
        <taxon>Pseudomonadota</taxon>
        <taxon>Gammaproteobacteria</taxon>
        <taxon>Oceanospirillales</taxon>
        <taxon>Halomonadaceae</taxon>
        <taxon>Halomonas</taxon>
    </lineage>
</organism>
<feature type="domain" description="DUF294" evidence="2">
    <location>
        <begin position="232"/>
        <end position="373"/>
    </location>
</feature>
<evidence type="ECO:0000259" key="2">
    <source>
        <dbReference type="Pfam" id="PF10335"/>
    </source>
</evidence>
<keyword evidence="4" id="KW-1185">Reference proteome</keyword>
<dbReference type="CDD" id="cd05401">
    <property type="entry name" value="NT_GlnE_GlnD_like"/>
    <property type="match status" value="1"/>
</dbReference>
<keyword evidence="3" id="KW-0808">Transferase</keyword>
<dbReference type="RefSeq" id="WP_151444922.1">
    <property type="nucleotide sequence ID" value="NZ_CABVOU010000046.1"/>
</dbReference>
<proteinExistence type="predicted"/>
<reference evidence="3 4" key="1">
    <citation type="submission" date="2019-09" db="EMBL/GenBank/DDBJ databases">
        <authorList>
            <person name="Criscuolo A."/>
        </authorList>
    </citation>
    <scope>NUCLEOTIDE SEQUENCE [LARGE SCALE GENOMIC DNA]</scope>
    <source>
        <strain evidence="4">3(2)</strain>
    </source>
</reference>
<protein>
    <submittedName>
        <fullName evidence="3">Nucleotidyltransferase substrate binding domain protein</fullName>
    </submittedName>
</protein>
<sequence>MRLLHRPSPWRALFADDALPDPGGWPGLLDPLRQALVSLGPAPDLAEAHAWQGQLVDALARLDLQAWRISQLISDHNDWLYRRAIELSLGEMRSQGWGPPPVAFCVLTLGSGARHESLLAPDQDNAMIIADYPDERHTEIDGYFQSLGERFTERLDAAGITLCQGHVMARWPMWRKRLSEWRTQLEIWTAERRVKRVQQANILLDFHPVLGEAALAEALTEHVASLLPESRLFLDEMASLLDDLPVALDRLGRLSGVSEDAPHERAINLKHQGMLPLVNAVRLLALRHGARPPDTRSRLVALVLQAVLSPERAQALTAALERLQALMLDEQRLALTEGRTPDGWVDIARLGEDQRLLLRHDLQQIRALQRIARSI</sequence>
<evidence type="ECO:0000313" key="4">
    <source>
        <dbReference type="Proteomes" id="UP000326725"/>
    </source>
</evidence>
<dbReference type="AlphaFoldDB" id="A0A5K1IC93"/>
<gene>
    <name evidence="3" type="ORF">HALO32_03225</name>
</gene>
<dbReference type="Pfam" id="PF03445">
    <property type="entry name" value="DUF294"/>
    <property type="match status" value="1"/>
</dbReference>
<evidence type="ECO:0000259" key="1">
    <source>
        <dbReference type="Pfam" id="PF03445"/>
    </source>
</evidence>
<dbReference type="Pfam" id="PF10335">
    <property type="entry name" value="DUF294_C"/>
    <property type="match status" value="1"/>
</dbReference>
<feature type="domain" description="Protein-PII uridylyltransferase N-terminal" evidence="1">
    <location>
        <begin position="54"/>
        <end position="192"/>
    </location>
</feature>
<dbReference type="Proteomes" id="UP000326725">
    <property type="component" value="Unassembled WGS sequence"/>
</dbReference>
<dbReference type="EMBL" id="CABVOU010000046">
    <property type="protein sequence ID" value="VVZ97109.1"/>
    <property type="molecule type" value="Genomic_DNA"/>
</dbReference>
<evidence type="ECO:0000313" key="3">
    <source>
        <dbReference type="EMBL" id="VVZ97109.1"/>
    </source>
</evidence>
<dbReference type="InterPro" id="IPR018821">
    <property type="entry name" value="DUF294_put_nucleoTrafse_sb-bd"/>
</dbReference>
<dbReference type="GO" id="GO:0008773">
    <property type="term" value="F:[protein-PII] uridylyltransferase activity"/>
    <property type="evidence" value="ECO:0007669"/>
    <property type="project" value="InterPro"/>
</dbReference>
<accession>A0A5K1IC93</accession>
<dbReference type="InterPro" id="IPR005105">
    <property type="entry name" value="GlnD_Uridyltrans_N"/>
</dbReference>
<name>A0A5K1IC93_9GAMM</name>